<feature type="transmembrane region" description="Helical" evidence="11">
    <location>
        <begin position="236"/>
        <end position="264"/>
    </location>
</feature>
<evidence type="ECO:0000259" key="12">
    <source>
        <dbReference type="PROSITE" id="PS50262"/>
    </source>
</evidence>
<keyword evidence="3 9" id="KW-0812">Transmembrane</keyword>
<feature type="transmembrane region" description="Helical" evidence="11">
    <location>
        <begin position="687"/>
        <end position="710"/>
    </location>
</feature>
<sequence>MISIANLSHTSNQSIIYDNRIPNVYTYKNETHNETSELSIDISNTTFEQSNTSFEMSNENFTEYAEIPYYIKATSMTFCIVIMCLGVIGNVMVPIVILKTKDMRNSTNIFLVNLSIADLMVLLVCTPTVLVEVNSKPETWVLGKELCLAVPFVELTVAHASVLTILAISFERYYAICEPLRAGYVCTKTRATLICALAWFFAALFTSPILAIAEHHTVTRQDGTVSSQCLTQAVTYWQITFFIMVIILLYVLPLLILIVLYSIIAKNLITAASKVVLNKTVDPYNTRARKQVILMLGTVVLCFFLCLMPYRVLIMWIIVTPSELSDTVSPEKWYNLLYFSRIMLYINSAINPILYNLMSSKFRIGFCKICICHKHFSETQNRRVQRTATNGSTTSSSLSRTTNSLKKFFSHRSSIEKSDESESKDNNERKHGFYRMFTSKRFIRQQSAPICPSPKVNKISRMRSEGNMLEVDAFEVDRKISRAYQKDVAPKFIGHSNVSAKNRTDIELDSSNRSQGSLRRSVLINSAKGKSFEGDSKKFVTYQKIRVECVVGFQKSRSVPILGVATFTYEKYDDGTEVPVCLTQADTFWSALFFILIIAIFFIIPLGVLLVLYSVIAKNLMENPVIIAQHSKNSNNAGNVLRYRKQVILMLGTVVLSFFVCLLPFKALTLWIIVFPPETIMSLGIDGYYILLYFCRVMLYLNSAINPILYNLMSSKFRDGFVKLLKINKLMRCGRNLRENMQRRDTFNTTTSTGFSSSQNTSESFWRRYSNRASSQKYFLNRSSTKTKEVKEIFDTKVQQVKIGEIINVENTRRNSMTMISAMNELNDNLGDIIKFEDKKRNSLKFITTVNGIVENGRDVKVDVHENNLNNELEETIDSAANKQIQILNLDVKTNSVYSVTLDLIDTNEVRNRFVCVPSQDKESKNIFVYDFKSNESFV</sequence>
<evidence type="ECO:0000256" key="5">
    <source>
        <dbReference type="ARBA" id="ARBA00023040"/>
    </source>
</evidence>
<accession>A0AAJ6Z5R7</accession>
<dbReference type="PANTHER" id="PTHR24243:SF233">
    <property type="entry name" value="THYROTROPIN-RELEASING HORMONE RECEPTOR"/>
    <property type="match status" value="1"/>
</dbReference>
<organism evidence="13">
    <name type="scientific">Papilio xuthus</name>
    <name type="common">Asian swallowtail butterfly</name>
    <dbReference type="NCBI Taxonomy" id="66420"/>
    <lineage>
        <taxon>Eukaryota</taxon>
        <taxon>Metazoa</taxon>
        <taxon>Ecdysozoa</taxon>
        <taxon>Arthropoda</taxon>
        <taxon>Hexapoda</taxon>
        <taxon>Insecta</taxon>
        <taxon>Pterygota</taxon>
        <taxon>Neoptera</taxon>
        <taxon>Endopterygota</taxon>
        <taxon>Lepidoptera</taxon>
        <taxon>Glossata</taxon>
        <taxon>Ditrysia</taxon>
        <taxon>Papilionoidea</taxon>
        <taxon>Papilionidae</taxon>
        <taxon>Papilioninae</taxon>
        <taxon>Papilio</taxon>
    </lineage>
</organism>
<dbReference type="RefSeq" id="XP_013165779.1">
    <property type="nucleotide sequence ID" value="XM_013310325.1"/>
</dbReference>
<feature type="transmembrane region" description="Helical" evidence="11">
    <location>
        <begin position="150"/>
        <end position="170"/>
    </location>
</feature>
<evidence type="ECO:0000256" key="8">
    <source>
        <dbReference type="ARBA" id="ARBA00023224"/>
    </source>
</evidence>
<name>A0AAJ6Z5R7_PAPXU</name>
<dbReference type="GO" id="GO:0004930">
    <property type="term" value="F:G protein-coupled receptor activity"/>
    <property type="evidence" value="ECO:0007669"/>
    <property type="project" value="UniProtKB-KW"/>
</dbReference>
<gene>
    <name evidence="13" type="primary">LOC106116465</name>
</gene>
<keyword evidence="7 9" id="KW-0675">Receptor</keyword>
<feature type="transmembrane region" description="Helical" evidence="11">
    <location>
        <begin position="292"/>
        <end position="318"/>
    </location>
</feature>
<dbReference type="GO" id="GO:0005886">
    <property type="term" value="C:plasma membrane"/>
    <property type="evidence" value="ECO:0007669"/>
    <property type="project" value="TreeGrafter"/>
</dbReference>
<evidence type="ECO:0000256" key="7">
    <source>
        <dbReference type="ARBA" id="ARBA00023170"/>
    </source>
</evidence>
<evidence type="ECO:0000256" key="1">
    <source>
        <dbReference type="ARBA" id="ARBA00004141"/>
    </source>
</evidence>
<dbReference type="CDD" id="cd14997">
    <property type="entry name" value="7tmA_ETH-R"/>
    <property type="match status" value="1"/>
</dbReference>
<dbReference type="GeneID" id="106116465"/>
<feature type="region of interest" description="Disordered" evidence="10">
    <location>
        <begin position="382"/>
        <end position="401"/>
    </location>
</feature>
<reference evidence="13" key="1">
    <citation type="submission" date="2025-08" db="UniProtKB">
        <authorList>
            <consortium name="RefSeq"/>
        </authorList>
    </citation>
    <scope>IDENTIFICATION</scope>
</reference>
<feature type="compositionally biased region" description="Low complexity" evidence="10">
    <location>
        <begin position="386"/>
        <end position="401"/>
    </location>
</feature>
<dbReference type="PROSITE" id="PS00237">
    <property type="entry name" value="G_PROTEIN_RECEP_F1_1"/>
    <property type="match status" value="1"/>
</dbReference>
<evidence type="ECO:0000256" key="10">
    <source>
        <dbReference type="SAM" id="MobiDB-lite"/>
    </source>
</evidence>
<evidence type="ECO:0000313" key="13">
    <source>
        <dbReference type="RefSeq" id="XP_013165779.1"/>
    </source>
</evidence>
<dbReference type="KEGG" id="pxu:106116465"/>
<feature type="transmembrane region" description="Helical" evidence="11">
    <location>
        <begin position="647"/>
        <end position="675"/>
    </location>
</feature>
<feature type="transmembrane region" description="Helical" evidence="11">
    <location>
        <begin position="592"/>
        <end position="616"/>
    </location>
</feature>
<comment type="similarity">
    <text evidence="2 9">Belongs to the G-protein coupled receptor 1 family.</text>
</comment>
<dbReference type="Proteomes" id="UP000694872">
    <property type="component" value="Unplaced"/>
</dbReference>
<evidence type="ECO:0000256" key="2">
    <source>
        <dbReference type="ARBA" id="ARBA00010663"/>
    </source>
</evidence>
<dbReference type="InterPro" id="IPR017452">
    <property type="entry name" value="GPCR_Rhodpsn_7TM"/>
</dbReference>
<keyword evidence="6 11" id="KW-0472">Membrane</keyword>
<feature type="transmembrane region" description="Helical" evidence="11">
    <location>
        <begin position="110"/>
        <end position="130"/>
    </location>
</feature>
<dbReference type="PANTHER" id="PTHR24243">
    <property type="entry name" value="G-PROTEIN COUPLED RECEPTOR"/>
    <property type="match status" value="1"/>
</dbReference>
<feature type="domain" description="G-protein coupled receptors family 1 profile" evidence="12">
    <location>
        <begin position="89"/>
        <end position="355"/>
    </location>
</feature>
<evidence type="ECO:0000256" key="6">
    <source>
        <dbReference type="ARBA" id="ARBA00023136"/>
    </source>
</evidence>
<feature type="transmembrane region" description="Helical" evidence="11">
    <location>
        <begin position="75"/>
        <end position="98"/>
    </location>
</feature>
<protein>
    <submittedName>
        <fullName evidence="13">Uncharacterized protein LOC106116465</fullName>
    </submittedName>
</protein>
<keyword evidence="5 9" id="KW-0297">G-protein coupled receptor</keyword>
<feature type="compositionally biased region" description="Basic and acidic residues" evidence="10">
    <location>
        <begin position="413"/>
        <end position="430"/>
    </location>
</feature>
<feature type="domain" description="G-protein coupled receptors family 1 profile" evidence="12">
    <location>
        <begin position="581"/>
        <end position="710"/>
    </location>
</feature>
<feature type="region of interest" description="Disordered" evidence="10">
    <location>
        <begin position="410"/>
        <end position="430"/>
    </location>
</feature>
<evidence type="ECO:0000256" key="9">
    <source>
        <dbReference type="RuleBase" id="RU000688"/>
    </source>
</evidence>
<feature type="transmembrane region" description="Helical" evidence="11">
    <location>
        <begin position="191"/>
        <end position="213"/>
    </location>
</feature>
<evidence type="ECO:0000256" key="4">
    <source>
        <dbReference type="ARBA" id="ARBA00022989"/>
    </source>
</evidence>
<dbReference type="PROSITE" id="PS50262">
    <property type="entry name" value="G_PROTEIN_RECEP_F1_2"/>
    <property type="match status" value="2"/>
</dbReference>
<dbReference type="PRINTS" id="PR00237">
    <property type="entry name" value="GPCRRHODOPSN"/>
</dbReference>
<dbReference type="InterPro" id="IPR000276">
    <property type="entry name" value="GPCR_Rhodpsn"/>
</dbReference>
<comment type="subcellular location">
    <subcellularLocation>
        <location evidence="1">Membrane</location>
        <topology evidence="1">Multi-pass membrane protein</topology>
    </subcellularLocation>
</comment>
<dbReference type="CTD" id="42523"/>
<keyword evidence="4 11" id="KW-1133">Transmembrane helix</keyword>
<dbReference type="AlphaFoldDB" id="A0AAJ6Z5R7"/>
<dbReference type="SUPFAM" id="SSF81321">
    <property type="entry name" value="Family A G protein-coupled receptor-like"/>
    <property type="match status" value="2"/>
</dbReference>
<evidence type="ECO:0000256" key="11">
    <source>
        <dbReference type="SAM" id="Phobius"/>
    </source>
</evidence>
<dbReference type="Pfam" id="PF00001">
    <property type="entry name" value="7tm_1"/>
    <property type="match status" value="2"/>
</dbReference>
<proteinExistence type="inferred from homology"/>
<evidence type="ECO:0000256" key="3">
    <source>
        <dbReference type="ARBA" id="ARBA00022692"/>
    </source>
</evidence>
<dbReference type="Gene3D" id="1.20.1070.10">
    <property type="entry name" value="Rhodopsin 7-helix transmembrane proteins"/>
    <property type="match status" value="2"/>
</dbReference>
<keyword evidence="8 9" id="KW-0807">Transducer</keyword>